<dbReference type="AlphaFoldDB" id="A0A917C420"/>
<evidence type="ECO:0000256" key="4">
    <source>
        <dbReference type="ARBA" id="ARBA00023004"/>
    </source>
</evidence>
<evidence type="ECO:0000256" key="1">
    <source>
        <dbReference type="ARBA" id="ARBA00001970"/>
    </source>
</evidence>
<dbReference type="GO" id="GO:0046872">
    <property type="term" value="F:metal ion binding"/>
    <property type="evidence" value="ECO:0007669"/>
    <property type="project" value="UniProtKB-KW"/>
</dbReference>
<evidence type="ECO:0000313" key="7">
    <source>
        <dbReference type="EMBL" id="GGF69733.1"/>
    </source>
</evidence>
<comment type="cofactor">
    <cofactor evidence="1">
        <name>heme b</name>
        <dbReference type="ChEBI" id="CHEBI:60344"/>
    </cofactor>
</comment>
<keyword evidence="2" id="KW-0349">Heme</keyword>
<comment type="similarity">
    <text evidence="6">Belongs to the heme-containing dehydratase family.</text>
</comment>
<accession>A0A917C420</accession>
<evidence type="ECO:0000256" key="2">
    <source>
        <dbReference type="ARBA" id="ARBA00022617"/>
    </source>
</evidence>
<evidence type="ECO:0000256" key="5">
    <source>
        <dbReference type="ARBA" id="ARBA00023239"/>
    </source>
</evidence>
<dbReference type="EMBL" id="BMCT01000004">
    <property type="protein sequence ID" value="GGF69733.1"/>
    <property type="molecule type" value="Genomic_DNA"/>
</dbReference>
<dbReference type="RefSeq" id="WP_188580277.1">
    <property type="nucleotide sequence ID" value="NZ_BMCT01000004.1"/>
</dbReference>
<dbReference type="GO" id="GO:0016829">
    <property type="term" value="F:lyase activity"/>
    <property type="evidence" value="ECO:0007669"/>
    <property type="project" value="UniProtKB-KW"/>
</dbReference>
<reference evidence="7" key="1">
    <citation type="journal article" date="2014" name="Int. J. Syst. Evol. Microbiol.">
        <title>Complete genome sequence of Corynebacterium casei LMG S-19264T (=DSM 44701T), isolated from a smear-ripened cheese.</title>
        <authorList>
            <consortium name="US DOE Joint Genome Institute (JGI-PGF)"/>
            <person name="Walter F."/>
            <person name="Albersmeier A."/>
            <person name="Kalinowski J."/>
            <person name="Ruckert C."/>
        </authorList>
    </citation>
    <scope>NUCLEOTIDE SEQUENCE</scope>
    <source>
        <strain evidence="7">CCM 7897</strain>
    </source>
</reference>
<evidence type="ECO:0000313" key="8">
    <source>
        <dbReference type="Proteomes" id="UP000606044"/>
    </source>
</evidence>
<organism evidence="7 8">
    <name type="scientific">Azorhizobium oxalatiphilum</name>
    <dbReference type="NCBI Taxonomy" id="980631"/>
    <lineage>
        <taxon>Bacteria</taxon>
        <taxon>Pseudomonadati</taxon>
        <taxon>Pseudomonadota</taxon>
        <taxon>Alphaproteobacteria</taxon>
        <taxon>Hyphomicrobiales</taxon>
        <taxon>Xanthobacteraceae</taxon>
        <taxon>Azorhizobium</taxon>
    </lineage>
</organism>
<proteinExistence type="inferred from homology"/>
<keyword evidence="4" id="KW-0408">Iron</keyword>
<gene>
    <name evidence="7" type="ORF">GCM10007301_31790</name>
</gene>
<keyword evidence="5" id="KW-0456">Lyase</keyword>
<dbReference type="Pfam" id="PF13816">
    <property type="entry name" value="Dehydratase_hem"/>
    <property type="match status" value="1"/>
</dbReference>
<dbReference type="Proteomes" id="UP000606044">
    <property type="component" value="Unassembled WGS sequence"/>
</dbReference>
<dbReference type="InterPro" id="IPR025702">
    <property type="entry name" value="OXD"/>
</dbReference>
<sequence>MVFHVSYPRLLPERRPPGHQPAAPRFSLRWDDPVPFLTSDYFGLQGQDLGWSEQSAFFERLRASFSEHGPDAHEIMRTTDEHGAINAILVAYWLDPTRHARWLAASPFMVWFRDPARETEAHGIWRETIAVPYDRHETIYSAPGYAIGLARTPKASRQPITMNGYFGAARDRMPVSAVDALESPLGTTLPPRRLPQSAGRRLRTSTPLNMIAIRSGQYWEGAGAEQLADYHDNLQPKLMRGMQHLVEHPQETGTLSLRIMTNLNEDGSPRAETSVLAHVLDLSQLEAWARSHETHLDIYRHAIAMNRLHKEKREVVTWHEVFALLPGLTGEYVNCHCGTGLLPYFAEA</sequence>
<keyword evidence="8" id="KW-1185">Reference proteome</keyword>
<protein>
    <submittedName>
        <fullName evidence="7">Phenylacetaldoxime dehydratase</fullName>
    </submittedName>
</protein>
<evidence type="ECO:0000256" key="6">
    <source>
        <dbReference type="ARBA" id="ARBA00034312"/>
    </source>
</evidence>
<reference evidence="7" key="2">
    <citation type="submission" date="2020-09" db="EMBL/GenBank/DDBJ databases">
        <authorList>
            <person name="Sun Q."/>
            <person name="Sedlacek I."/>
        </authorList>
    </citation>
    <scope>NUCLEOTIDE SEQUENCE</scope>
    <source>
        <strain evidence="7">CCM 7897</strain>
    </source>
</reference>
<keyword evidence="3" id="KW-0479">Metal-binding</keyword>
<evidence type="ECO:0000256" key="3">
    <source>
        <dbReference type="ARBA" id="ARBA00022723"/>
    </source>
</evidence>
<comment type="caution">
    <text evidence="7">The sequence shown here is derived from an EMBL/GenBank/DDBJ whole genome shotgun (WGS) entry which is preliminary data.</text>
</comment>
<name>A0A917C420_9HYPH</name>